<evidence type="ECO:0000313" key="8">
    <source>
        <dbReference type="EMBL" id="NDV39773.1"/>
    </source>
</evidence>
<keyword evidence="4" id="KW-0255">Endonuclease</keyword>
<evidence type="ECO:0000256" key="5">
    <source>
        <dbReference type="ARBA" id="ARBA00022801"/>
    </source>
</evidence>
<dbReference type="CDD" id="cd09274">
    <property type="entry name" value="RNase_HI_RT_Ty3"/>
    <property type="match status" value="1"/>
</dbReference>
<sequence>MGAVLSQIQNGQEVVIEYASRSTKPHQKHYWPPELECLAVRWVLGHFHHYIEGRHFLIHTDHSSLKWLKTKSFENQRLMRWAMDIQQYDFDIIHIPGFRIPHVD</sequence>
<dbReference type="EMBL" id="GIBP01010804">
    <property type="protein sequence ID" value="NDV39773.1"/>
    <property type="molecule type" value="Transcribed_RNA"/>
</dbReference>
<evidence type="ECO:0000256" key="2">
    <source>
        <dbReference type="ARBA" id="ARBA00022695"/>
    </source>
</evidence>
<keyword evidence="5" id="KW-0378">Hydrolase</keyword>
<evidence type="ECO:0000256" key="4">
    <source>
        <dbReference type="ARBA" id="ARBA00022759"/>
    </source>
</evidence>
<keyword evidence="2" id="KW-0548">Nucleotidyltransferase</keyword>
<dbReference type="InterPro" id="IPR041373">
    <property type="entry name" value="RT_RNaseH"/>
</dbReference>
<evidence type="ECO:0000256" key="1">
    <source>
        <dbReference type="ARBA" id="ARBA00022679"/>
    </source>
</evidence>
<dbReference type="SUPFAM" id="SSF56672">
    <property type="entry name" value="DNA/RNA polymerases"/>
    <property type="match status" value="1"/>
</dbReference>
<keyword evidence="3" id="KW-0540">Nuclease</keyword>
<dbReference type="PANTHER" id="PTHR34072">
    <property type="entry name" value="ENZYMATIC POLYPROTEIN-RELATED"/>
    <property type="match status" value="1"/>
</dbReference>
<feature type="domain" description="Reverse transcriptase RNase H-like" evidence="7">
    <location>
        <begin position="1"/>
        <end position="88"/>
    </location>
</feature>
<protein>
    <recommendedName>
        <fullName evidence="7">Reverse transcriptase RNase H-like domain-containing protein</fullName>
    </recommendedName>
</protein>
<evidence type="ECO:0000256" key="6">
    <source>
        <dbReference type="ARBA" id="ARBA00022918"/>
    </source>
</evidence>
<dbReference type="GO" id="GO:0004519">
    <property type="term" value="F:endonuclease activity"/>
    <property type="evidence" value="ECO:0007669"/>
    <property type="project" value="UniProtKB-KW"/>
</dbReference>
<keyword evidence="6" id="KW-0695">RNA-directed DNA polymerase</keyword>
<dbReference type="AlphaFoldDB" id="A0A6B2LRZ6"/>
<organism evidence="8">
    <name type="scientific">Arcella intermedia</name>
    <dbReference type="NCBI Taxonomy" id="1963864"/>
    <lineage>
        <taxon>Eukaryota</taxon>
        <taxon>Amoebozoa</taxon>
        <taxon>Tubulinea</taxon>
        <taxon>Elardia</taxon>
        <taxon>Arcellinida</taxon>
        <taxon>Sphaerothecina</taxon>
        <taxon>Arcellidae</taxon>
        <taxon>Arcella</taxon>
    </lineage>
</organism>
<name>A0A6B2LRZ6_9EUKA</name>
<keyword evidence="1" id="KW-0808">Transferase</keyword>
<dbReference type="InterPro" id="IPR043502">
    <property type="entry name" value="DNA/RNA_pol_sf"/>
</dbReference>
<evidence type="ECO:0000259" key="7">
    <source>
        <dbReference type="Pfam" id="PF17917"/>
    </source>
</evidence>
<dbReference type="GO" id="GO:0003964">
    <property type="term" value="F:RNA-directed DNA polymerase activity"/>
    <property type="evidence" value="ECO:0007669"/>
    <property type="project" value="UniProtKB-KW"/>
</dbReference>
<accession>A0A6B2LRZ6</accession>
<proteinExistence type="predicted"/>
<evidence type="ECO:0000256" key="3">
    <source>
        <dbReference type="ARBA" id="ARBA00022722"/>
    </source>
</evidence>
<dbReference type="PANTHER" id="PTHR34072:SF52">
    <property type="entry name" value="RIBONUCLEASE H"/>
    <property type="match status" value="1"/>
</dbReference>
<dbReference type="Pfam" id="PF17917">
    <property type="entry name" value="RT_RNaseH"/>
    <property type="match status" value="1"/>
</dbReference>
<reference evidence="8" key="1">
    <citation type="journal article" date="2020" name="J. Eukaryot. Microbiol.">
        <title>De novo Sequencing, Assembly and Annotation of the Transcriptome for the Free-Living Testate Amoeba Arcella intermedia.</title>
        <authorList>
            <person name="Ribeiro G.M."/>
            <person name="Porfirio-Sousa A.L."/>
            <person name="Maurer-Alcala X.X."/>
            <person name="Katz L.A."/>
            <person name="Lahr D.J.G."/>
        </authorList>
    </citation>
    <scope>NUCLEOTIDE SEQUENCE</scope>
</reference>
<dbReference type="GO" id="GO:0016787">
    <property type="term" value="F:hydrolase activity"/>
    <property type="evidence" value="ECO:0007669"/>
    <property type="project" value="UniProtKB-KW"/>
</dbReference>